<keyword evidence="2" id="KW-0812">Transmembrane</keyword>
<dbReference type="EC" id="3.4.23.43" evidence="4"/>
<feature type="domain" description="Prepilin type IV endopeptidase peptidase" evidence="3">
    <location>
        <begin position="5"/>
        <end position="107"/>
    </location>
</feature>
<comment type="caution">
    <text evidence="4">The sequence shown here is derived from an EMBL/GenBank/DDBJ whole genome shotgun (WGS) entry which is preliminary data.</text>
</comment>
<dbReference type="RefSeq" id="WP_272437284.1">
    <property type="nucleotide sequence ID" value="NZ_JAMQKB010000015.1"/>
</dbReference>
<dbReference type="GO" id="GO:0005886">
    <property type="term" value="C:plasma membrane"/>
    <property type="evidence" value="ECO:0007669"/>
    <property type="project" value="TreeGrafter"/>
</dbReference>
<keyword evidence="4" id="KW-0378">Hydrolase</keyword>
<reference evidence="4" key="1">
    <citation type="submission" date="2022-06" db="EMBL/GenBank/DDBJ databases">
        <title>Aquibacillus sp. a new bacterium isolated from soil saline samples.</title>
        <authorList>
            <person name="Galisteo C."/>
            <person name="De La Haba R."/>
            <person name="Sanchez-Porro C."/>
            <person name="Ventosa A."/>
        </authorList>
    </citation>
    <scope>NUCLEOTIDE SEQUENCE</scope>
    <source>
        <strain evidence="4">3ASR75-11</strain>
    </source>
</reference>
<gene>
    <name evidence="4" type="ORF">NC797_13285</name>
</gene>
<dbReference type="GO" id="GO:0006465">
    <property type="term" value="P:signal peptide processing"/>
    <property type="evidence" value="ECO:0007669"/>
    <property type="project" value="TreeGrafter"/>
</dbReference>
<dbReference type="PANTHER" id="PTHR30487:SF0">
    <property type="entry name" value="PREPILIN LEADER PEPTIDASE_N-METHYLTRANSFERASE-RELATED"/>
    <property type="match status" value="1"/>
</dbReference>
<evidence type="ECO:0000259" key="3">
    <source>
        <dbReference type="Pfam" id="PF01478"/>
    </source>
</evidence>
<protein>
    <submittedName>
        <fullName evidence="4">Prepilin peptidase</fullName>
        <ecNumber evidence="4">3.4.23.43</ecNumber>
    </submittedName>
</protein>
<keyword evidence="2" id="KW-1133">Transmembrane helix</keyword>
<comment type="similarity">
    <text evidence="1">Belongs to the peptidase A24 family.</text>
</comment>
<dbReference type="GO" id="GO:0004190">
    <property type="term" value="F:aspartic-type endopeptidase activity"/>
    <property type="evidence" value="ECO:0007669"/>
    <property type="project" value="UniProtKB-EC"/>
</dbReference>
<keyword evidence="5" id="KW-1185">Reference proteome</keyword>
<sequence length="171" mass="18175">MLTALLLSILIICVITDVKSRKIYNKVIFPSLLLGIILNGILFGWTGVTTSLLGFLTGFAILLIPYLMGGMGAGDVKLLALIGAFQGTSFVFATAIYMAVIGAIVGLLVLFFRIGLSGRLKQMAYLLCGIRYGIKPSFLPFKEGLQTTYPYGVAIAGGAIASLFFNGVVPL</sequence>
<accession>A0A9X3WTW6</accession>
<evidence type="ECO:0000256" key="1">
    <source>
        <dbReference type="ARBA" id="ARBA00005801"/>
    </source>
</evidence>
<dbReference type="Gene3D" id="1.20.120.1220">
    <property type="match status" value="1"/>
</dbReference>
<organism evidence="4 5">
    <name type="scientific">Terrihalobacillus insolitus</name>
    <dbReference type="NCBI Taxonomy" id="2950438"/>
    <lineage>
        <taxon>Bacteria</taxon>
        <taxon>Bacillati</taxon>
        <taxon>Bacillota</taxon>
        <taxon>Bacilli</taxon>
        <taxon>Bacillales</taxon>
        <taxon>Bacillaceae</taxon>
        <taxon>Terrihalobacillus</taxon>
    </lineage>
</organism>
<evidence type="ECO:0000313" key="4">
    <source>
        <dbReference type="EMBL" id="MDC3425475.1"/>
    </source>
</evidence>
<dbReference type="PANTHER" id="PTHR30487">
    <property type="entry name" value="TYPE 4 PREPILIN-LIKE PROTEINS LEADER PEPTIDE-PROCESSING ENZYME"/>
    <property type="match status" value="1"/>
</dbReference>
<feature type="transmembrane region" description="Helical" evidence="2">
    <location>
        <begin position="26"/>
        <end position="45"/>
    </location>
</feature>
<keyword evidence="2" id="KW-0472">Membrane</keyword>
<evidence type="ECO:0000313" key="5">
    <source>
        <dbReference type="Proteomes" id="UP001145050"/>
    </source>
</evidence>
<dbReference type="AlphaFoldDB" id="A0A9X3WTW6"/>
<dbReference type="EMBL" id="JAMQKB010000015">
    <property type="protein sequence ID" value="MDC3425475.1"/>
    <property type="molecule type" value="Genomic_DNA"/>
</dbReference>
<dbReference type="Pfam" id="PF01478">
    <property type="entry name" value="Peptidase_A24"/>
    <property type="match status" value="1"/>
</dbReference>
<proteinExistence type="inferred from homology"/>
<name>A0A9X3WTW6_9BACI</name>
<evidence type="ECO:0000256" key="2">
    <source>
        <dbReference type="SAM" id="Phobius"/>
    </source>
</evidence>
<dbReference type="InterPro" id="IPR050882">
    <property type="entry name" value="Prepilin_peptidase/N-MTase"/>
</dbReference>
<feature type="transmembrane region" description="Helical" evidence="2">
    <location>
        <begin position="148"/>
        <end position="169"/>
    </location>
</feature>
<feature type="transmembrane region" description="Helical" evidence="2">
    <location>
        <begin position="89"/>
        <end position="112"/>
    </location>
</feature>
<dbReference type="Proteomes" id="UP001145050">
    <property type="component" value="Unassembled WGS sequence"/>
</dbReference>
<dbReference type="InterPro" id="IPR000045">
    <property type="entry name" value="Prepilin_IV_endopep_pep"/>
</dbReference>